<dbReference type="InterPro" id="IPR011146">
    <property type="entry name" value="HIT-like"/>
</dbReference>
<accession>A0A5A9NF53</accession>
<evidence type="ECO:0000256" key="2">
    <source>
        <dbReference type="ARBA" id="ARBA00025764"/>
    </source>
</evidence>
<dbReference type="EMBL" id="SOYY01000018">
    <property type="protein sequence ID" value="KAA0708632.1"/>
    <property type="molecule type" value="Genomic_DNA"/>
</dbReference>
<dbReference type="PANTHER" id="PTHR12486:SF6">
    <property type="entry name" value="ADENOSINE 5'-MONOPHOSPHORAMIDASE HINT3"/>
    <property type="match status" value="1"/>
</dbReference>
<dbReference type="PANTHER" id="PTHR12486">
    <property type="entry name" value="APRATAXIN-RELATED"/>
    <property type="match status" value="1"/>
</dbReference>
<comment type="similarity">
    <text evidence="2">Belongs to the HINT family.</text>
</comment>
<dbReference type="SUPFAM" id="SSF54197">
    <property type="entry name" value="HIT-like"/>
    <property type="match status" value="1"/>
</dbReference>
<keyword evidence="8" id="KW-1185">Reference proteome</keyword>
<evidence type="ECO:0000256" key="4">
    <source>
        <dbReference type="PIRSR" id="PIRSR601310-3"/>
    </source>
</evidence>
<evidence type="ECO:0000256" key="1">
    <source>
        <dbReference type="ARBA" id="ARBA00024472"/>
    </source>
</evidence>
<reference evidence="7 8" key="1">
    <citation type="journal article" date="2019" name="Mol. Ecol. Resour.">
        <title>Chromosome-level genome assembly of Triplophysa tibetana, a fish adapted to the harsh high-altitude environment of the Tibetan Plateau.</title>
        <authorList>
            <person name="Yang X."/>
            <person name="Liu H."/>
            <person name="Ma Z."/>
            <person name="Zou Y."/>
            <person name="Zou M."/>
            <person name="Mao Y."/>
            <person name="Li X."/>
            <person name="Wang H."/>
            <person name="Chen T."/>
            <person name="Wang W."/>
            <person name="Yang R."/>
        </authorList>
    </citation>
    <scope>NUCLEOTIDE SEQUENCE [LARGE SCALE GENOMIC DNA]</scope>
    <source>
        <strain evidence="7">TTIB1903HZAU</strain>
        <tissue evidence="7">Muscle</tissue>
    </source>
</reference>
<dbReference type="Gene3D" id="3.30.428.10">
    <property type="entry name" value="HIT-like"/>
    <property type="match status" value="1"/>
</dbReference>
<comment type="caution">
    <text evidence="7">The sequence shown here is derived from an EMBL/GenBank/DDBJ whole genome shotgun (WGS) entry which is preliminary data.</text>
</comment>
<evidence type="ECO:0000313" key="7">
    <source>
        <dbReference type="EMBL" id="KAA0708632.1"/>
    </source>
</evidence>
<dbReference type="PROSITE" id="PS51084">
    <property type="entry name" value="HIT_2"/>
    <property type="match status" value="1"/>
</dbReference>
<proteinExistence type="inferred from homology"/>
<dbReference type="GO" id="GO:0003824">
    <property type="term" value="F:catalytic activity"/>
    <property type="evidence" value="ECO:0007669"/>
    <property type="project" value="InterPro"/>
</dbReference>
<dbReference type="Pfam" id="PF11969">
    <property type="entry name" value="DcpS_C"/>
    <property type="match status" value="1"/>
</dbReference>
<protein>
    <submittedName>
        <fullName evidence="7">Histidine triad nucleotide-binding protein 3</fullName>
    </submittedName>
</protein>
<gene>
    <name evidence="7" type="ORF">E1301_Tti008114</name>
</gene>
<dbReference type="PRINTS" id="PR00332">
    <property type="entry name" value="HISTRIAD"/>
</dbReference>
<feature type="domain" description="HIT" evidence="6">
    <location>
        <begin position="23"/>
        <end position="136"/>
    </location>
</feature>
<dbReference type="InterPro" id="IPR001310">
    <property type="entry name" value="Histidine_triad_HIT"/>
</dbReference>
<feature type="active site" description="Tele-AMP-histidine intermediate" evidence="3">
    <location>
        <position position="118"/>
    </location>
</feature>
<evidence type="ECO:0000259" key="6">
    <source>
        <dbReference type="PROSITE" id="PS51084"/>
    </source>
</evidence>
<dbReference type="InterPro" id="IPR036265">
    <property type="entry name" value="HIT-like_sf"/>
</dbReference>
<organism evidence="7 8">
    <name type="scientific">Triplophysa tibetana</name>
    <dbReference type="NCBI Taxonomy" id="1572043"/>
    <lineage>
        <taxon>Eukaryota</taxon>
        <taxon>Metazoa</taxon>
        <taxon>Chordata</taxon>
        <taxon>Craniata</taxon>
        <taxon>Vertebrata</taxon>
        <taxon>Euteleostomi</taxon>
        <taxon>Actinopterygii</taxon>
        <taxon>Neopterygii</taxon>
        <taxon>Teleostei</taxon>
        <taxon>Ostariophysi</taxon>
        <taxon>Cypriniformes</taxon>
        <taxon>Nemacheilidae</taxon>
        <taxon>Triplophysa</taxon>
    </lineage>
</organism>
<evidence type="ECO:0000256" key="5">
    <source>
        <dbReference type="PROSITE-ProRule" id="PRU00464"/>
    </source>
</evidence>
<dbReference type="AlphaFoldDB" id="A0A5A9NF53"/>
<evidence type="ECO:0000313" key="8">
    <source>
        <dbReference type="Proteomes" id="UP000324632"/>
    </source>
</evidence>
<feature type="short sequence motif" description="Histidine triad motif" evidence="4 5">
    <location>
        <begin position="116"/>
        <end position="120"/>
    </location>
</feature>
<comment type="catalytic activity">
    <reaction evidence="1">
        <text>adenosine 5'-phosphoramidate + H2O = NH4(+) + AMP</text>
        <dbReference type="Rhea" id="RHEA:67916"/>
        <dbReference type="ChEBI" id="CHEBI:15377"/>
        <dbReference type="ChEBI" id="CHEBI:28938"/>
        <dbReference type="ChEBI" id="CHEBI:57890"/>
        <dbReference type="ChEBI" id="CHEBI:456215"/>
    </reaction>
</comment>
<evidence type="ECO:0000256" key="3">
    <source>
        <dbReference type="PIRSR" id="PIRSR601310-1"/>
    </source>
</evidence>
<dbReference type="Proteomes" id="UP000324632">
    <property type="component" value="Chromosome 18"/>
</dbReference>
<name>A0A5A9NF53_9TELE</name>
<sequence>MTEAKHSSEHPNTSTDHDDETCAFCMIANGECTETKMLFIDEDIVCFKDIYPGAAHHYLVVPKKHIHSCKSLEADDISLVKKMAEIGRSVLKSNNVTDFEDISLGFHVPPYISVPHLHLHVLAPYSKLNIKTEYKFTDLSYLTVEKLLHALEMKKGGGKLKWINCFPKYEKNVES</sequence>